<protein>
    <submittedName>
        <fullName evidence="3">Clavaminate synthase-like protein</fullName>
    </submittedName>
</protein>
<reference evidence="3" key="1">
    <citation type="journal article" date="2023" name="PLoS Negl. Trop. Dis.">
        <title>A genome sequence for Biomphalaria pfeifferi, the major vector snail for the human-infecting parasite Schistosoma mansoni.</title>
        <authorList>
            <person name="Bu L."/>
            <person name="Lu L."/>
            <person name="Laidemitt M.R."/>
            <person name="Zhang S.M."/>
            <person name="Mutuku M."/>
            <person name="Mkoji G."/>
            <person name="Steinauer M."/>
            <person name="Loker E.S."/>
        </authorList>
    </citation>
    <scope>NUCLEOTIDE SEQUENCE</scope>
    <source>
        <strain evidence="3">KasaAsao</strain>
    </source>
</reference>
<organism evidence="3 4">
    <name type="scientific">Biomphalaria pfeifferi</name>
    <name type="common">Bloodfluke planorb</name>
    <name type="synonym">Freshwater snail</name>
    <dbReference type="NCBI Taxonomy" id="112525"/>
    <lineage>
        <taxon>Eukaryota</taxon>
        <taxon>Metazoa</taxon>
        <taxon>Spiralia</taxon>
        <taxon>Lophotrochozoa</taxon>
        <taxon>Mollusca</taxon>
        <taxon>Gastropoda</taxon>
        <taxon>Heterobranchia</taxon>
        <taxon>Euthyneura</taxon>
        <taxon>Panpulmonata</taxon>
        <taxon>Hygrophila</taxon>
        <taxon>Lymnaeoidea</taxon>
        <taxon>Planorbidae</taxon>
        <taxon>Biomphalaria</taxon>
    </lineage>
</organism>
<evidence type="ECO:0000313" key="3">
    <source>
        <dbReference type="EMBL" id="KAK0046030.1"/>
    </source>
</evidence>
<keyword evidence="4" id="KW-1185">Reference proteome</keyword>
<gene>
    <name evidence="3" type="ORF">Bpfe_024491</name>
</gene>
<dbReference type="SUPFAM" id="SSF51197">
    <property type="entry name" value="Clavaminate synthase-like"/>
    <property type="match status" value="1"/>
</dbReference>
<dbReference type="Pfam" id="PF02668">
    <property type="entry name" value="TauD"/>
    <property type="match status" value="1"/>
</dbReference>
<evidence type="ECO:0000313" key="4">
    <source>
        <dbReference type="Proteomes" id="UP001233172"/>
    </source>
</evidence>
<dbReference type="GO" id="GO:0016491">
    <property type="term" value="F:oxidoreductase activity"/>
    <property type="evidence" value="ECO:0007669"/>
    <property type="project" value="UniProtKB-KW"/>
</dbReference>
<evidence type="ECO:0000256" key="1">
    <source>
        <dbReference type="ARBA" id="ARBA00023002"/>
    </source>
</evidence>
<name>A0AAD8B0Y0_BIOPF</name>
<dbReference type="InterPro" id="IPR050411">
    <property type="entry name" value="AlphaKG_dependent_hydroxylases"/>
</dbReference>
<evidence type="ECO:0000259" key="2">
    <source>
        <dbReference type="Pfam" id="PF02668"/>
    </source>
</evidence>
<feature type="domain" description="TauD/TfdA-like" evidence="2">
    <location>
        <begin position="156"/>
        <end position="256"/>
    </location>
</feature>
<accession>A0AAD8B0Y0</accession>
<dbReference type="PANTHER" id="PTHR10696:SF21">
    <property type="entry name" value="TAUD_TFDA-LIKE DOMAIN-CONTAINING PROTEIN"/>
    <property type="match status" value="1"/>
</dbReference>
<proteinExistence type="predicted"/>
<reference evidence="3" key="2">
    <citation type="submission" date="2023-04" db="EMBL/GenBank/DDBJ databases">
        <authorList>
            <person name="Bu L."/>
            <person name="Lu L."/>
            <person name="Laidemitt M.R."/>
            <person name="Zhang S.M."/>
            <person name="Mutuku M."/>
            <person name="Mkoji G."/>
            <person name="Steinauer M."/>
            <person name="Loker E.S."/>
        </authorList>
    </citation>
    <scope>NUCLEOTIDE SEQUENCE</scope>
    <source>
        <strain evidence="3">KasaAsao</strain>
        <tissue evidence="3">Whole Snail</tissue>
    </source>
</reference>
<dbReference type="PANTHER" id="PTHR10696">
    <property type="entry name" value="GAMMA-BUTYROBETAINE HYDROXYLASE-RELATED"/>
    <property type="match status" value="1"/>
</dbReference>
<dbReference type="InterPro" id="IPR042098">
    <property type="entry name" value="TauD-like_sf"/>
</dbReference>
<comment type="caution">
    <text evidence="3">The sequence shown here is derived from an EMBL/GenBank/DDBJ whole genome shotgun (WGS) entry which is preliminary data.</text>
</comment>
<dbReference type="EMBL" id="JASAOG010000171">
    <property type="protein sequence ID" value="KAK0046030.1"/>
    <property type="molecule type" value="Genomic_DNA"/>
</dbReference>
<keyword evidence="1" id="KW-0560">Oxidoreductase</keyword>
<dbReference type="Gene3D" id="3.60.130.10">
    <property type="entry name" value="Clavaminate synthase-like"/>
    <property type="match status" value="2"/>
</dbReference>
<dbReference type="AlphaFoldDB" id="A0AAD8B0Y0"/>
<dbReference type="InterPro" id="IPR003819">
    <property type="entry name" value="TauD/TfdA-like"/>
</dbReference>
<dbReference type="Proteomes" id="UP001233172">
    <property type="component" value="Unassembled WGS sequence"/>
</dbReference>
<sequence>MSNSAEDSRVKEIRISEQKDFDGLVFPLVLSPNPEAGDKIKTAEDACNWLKSQSGSLQEKLLKHGAAGLQSETRSLPKFLPQTRHRQINRFLFIMKWRRDLEQKKIQYTRILPEEDDPSSPIGRGWKSTFLTNDKAEAEKKCLEQGTSFEWLPNGGLKTVTAVLPAIKEDIRTGRKVWFNSIIAAYLGWRDSRNPPGKAVTFSDGTPMPDAIMEDLEKILDQLAVDVMWEKGDVMLVDNNQALHARRTFTPPRRILASLGK</sequence>